<dbReference type="PANTHER" id="PTHR43065:SF10">
    <property type="entry name" value="PEROXIDE STRESS-ACTIVATED HISTIDINE KINASE MAK3"/>
    <property type="match status" value="1"/>
</dbReference>
<dbReference type="SMART" id="SM00387">
    <property type="entry name" value="HATPase_c"/>
    <property type="match status" value="1"/>
</dbReference>
<dbReference type="PANTHER" id="PTHR43065">
    <property type="entry name" value="SENSOR HISTIDINE KINASE"/>
    <property type="match status" value="1"/>
</dbReference>
<feature type="domain" description="Histidine kinase" evidence="9">
    <location>
        <begin position="149"/>
        <end position="368"/>
    </location>
</feature>
<dbReference type="InterPro" id="IPR003661">
    <property type="entry name" value="HisK_dim/P_dom"/>
</dbReference>
<keyword evidence="8" id="KW-0902">Two-component regulatory system</keyword>
<evidence type="ECO:0000256" key="3">
    <source>
        <dbReference type="ARBA" id="ARBA00022553"/>
    </source>
</evidence>
<dbReference type="Pfam" id="PF00989">
    <property type="entry name" value="PAS"/>
    <property type="match status" value="1"/>
</dbReference>
<keyword evidence="6 11" id="KW-0418">Kinase</keyword>
<keyword evidence="7" id="KW-0067">ATP-binding</keyword>
<dbReference type="PRINTS" id="PR00344">
    <property type="entry name" value="BCTRLSENSOR"/>
</dbReference>
<dbReference type="InterPro" id="IPR036097">
    <property type="entry name" value="HisK_dim/P_sf"/>
</dbReference>
<proteinExistence type="predicted"/>
<dbReference type="InterPro" id="IPR013767">
    <property type="entry name" value="PAS_fold"/>
</dbReference>
<dbReference type="SUPFAM" id="SSF55785">
    <property type="entry name" value="PYP-like sensor domain (PAS domain)"/>
    <property type="match status" value="1"/>
</dbReference>
<dbReference type="Gene3D" id="3.30.450.20">
    <property type="entry name" value="PAS domain"/>
    <property type="match status" value="1"/>
</dbReference>
<keyword evidence="3" id="KW-0597">Phosphoprotein</keyword>
<keyword evidence="4" id="KW-0808">Transferase</keyword>
<dbReference type="AlphaFoldDB" id="A0A0F5Q1I1"/>
<dbReference type="STRING" id="728005.SAMN04488059_10251"/>
<dbReference type="Gene3D" id="3.30.565.10">
    <property type="entry name" value="Histidine kinase-like ATPase, C-terminal domain"/>
    <property type="match status" value="1"/>
</dbReference>
<evidence type="ECO:0000256" key="1">
    <source>
        <dbReference type="ARBA" id="ARBA00000085"/>
    </source>
</evidence>
<keyword evidence="5" id="KW-0547">Nucleotide-binding</keyword>
<evidence type="ECO:0000256" key="2">
    <source>
        <dbReference type="ARBA" id="ARBA00012438"/>
    </source>
</evidence>
<dbReference type="SUPFAM" id="SSF55874">
    <property type="entry name" value="ATPase domain of HSP90 chaperone/DNA topoisomerase II/histidine kinase"/>
    <property type="match status" value="1"/>
</dbReference>
<evidence type="ECO:0000313" key="11">
    <source>
        <dbReference type="EMBL" id="SFC07618.1"/>
    </source>
</evidence>
<evidence type="ECO:0000256" key="6">
    <source>
        <dbReference type="ARBA" id="ARBA00022777"/>
    </source>
</evidence>
<evidence type="ECO:0000313" key="12">
    <source>
        <dbReference type="Proteomes" id="UP000033519"/>
    </source>
</evidence>
<dbReference type="EMBL" id="FOMB01000002">
    <property type="protein sequence ID" value="SFC07618.1"/>
    <property type="molecule type" value="Genomic_DNA"/>
</dbReference>
<organism evidence="11 13">
    <name type="scientific">Devosia psychrophila</name>
    <dbReference type="NCBI Taxonomy" id="728005"/>
    <lineage>
        <taxon>Bacteria</taxon>
        <taxon>Pseudomonadati</taxon>
        <taxon>Pseudomonadota</taxon>
        <taxon>Alphaproteobacteria</taxon>
        <taxon>Hyphomicrobiales</taxon>
        <taxon>Devosiaceae</taxon>
        <taxon>Devosia</taxon>
    </lineage>
</organism>
<dbReference type="SMART" id="SM00388">
    <property type="entry name" value="HisKA"/>
    <property type="match status" value="1"/>
</dbReference>
<dbReference type="InterPro" id="IPR000014">
    <property type="entry name" value="PAS"/>
</dbReference>
<comment type="catalytic activity">
    <reaction evidence="1">
        <text>ATP + protein L-histidine = ADP + protein N-phospho-L-histidine.</text>
        <dbReference type="EC" id="2.7.13.3"/>
    </reaction>
</comment>
<evidence type="ECO:0000256" key="4">
    <source>
        <dbReference type="ARBA" id="ARBA00022679"/>
    </source>
</evidence>
<dbReference type="RefSeq" id="WP_046169070.1">
    <property type="nucleotide sequence ID" value="NZ_FOMB01000002.1"/>
</dbReference>
<dbReference type="GO" id="GO:0000155">
    <property type="term" value="F:phosphorelay sensor kinase activity"/>
    <property type="evidence" value="ECO:0007669"/>
    <property type="project" value="InterPro"/>
</dbReference>
<dbReference type="PATRIC" id="fig|728005.3.peg.4170"/>
<evidence type="ECO:0000256" key="5">
    <source>
        <dbReference type="ARBA" id="ARBA00022741"/>
    </source>
</evidence>
<keyword evidence="12" id="KW-1185">Reference proteome</keyword>
<evidence type="ECO:0000259" key="9">
    <source>
        <dbReference type="PROSITE" id="PS50109"/>
    </source>
</evidence>
<evidence type="ECO:0000313" key="10">
    <source>
        <dbReference type="EMBL" id="KKC34772.1"/>
    </source>
</evidence>
<dbReference type="EMBL" id="LAPV01000009">
    <property type="protein sequence ID" value="KKC34772.1"/>
    <property type="molecule type" value="Genomic_DNA"/>
</dbReference>
<dbReference type="SUPFAM" id="SSF47384">
    <property type="entry name" value="Homodimeric domain of signal transducing histidine kinase"/>
    <property type="match status" value="1"/>
</dbReference>
<evidence type="ECO:0000256" key="8">
    <source>
        <dbReference type="ARBA" id="ARBA00023012"/>
    </source>
</evidence>
<evidence type="ECO:0000313" key="13">
    <source>
        <dbReference type="Proteomes" id="UP000182258"/>
    </source>
</evidence>
<dbReference type="InterPro" id="IPR035965">
    <property type="entry name" value="PAS-like_dom_sf"/>
</dbReference>
<sequence>MSAIEAASSSPINDPAAATAVLQALPQPIIVCAEDRQITFVNYAAEAFFGASLSVLTRQRLDDLIAFGSPIISLVETVGLRRAPMTEYRVRVGSSRFGDERIADVFASPLSDNDGRVALLIQERTMADKIDRQMVSRGAARSVTGLASMLAHEIKNPLSGIRGAAQLLEQTVSSDEIPLARLIREETDRIVHLIDRVEVFGDERPMEREPINIHVVLDRVKLLARNGVSRGIAFSEEYDPSLPPVYGNRDQLIQVFLNLVKNASEALERTQKPEIKFSTAFRPGIRIAVLGVSERISLPLEIVIEDNGPGVPPDILPFLFDPFVTTKPNGSGLGLALVAKIIGDHGGVIDCESRPGRTRFRILLPVASGAFQASIEEEVAK</sequence>
<name>A0A0F5Q1I1_9HYPH</name>
<dbReference type="EC" id="2.7.13.3" evidence="2"/>
<dbReference type="InterPro" id="IPR036890">
    <property type="entry name" value="HATPase_C_sf"/>
</dbReference>
<dbReference type="GO" id="GO:0005524">
    <property type="term" value="F:ATP binding"/>
    <property type="evidence" value="ECO:0007669"/>
    <property type="project" value="UniProtKB-KW"/>
</dbReference>
<reference evidence="10 12" key="1">
    <citation type="submission" date="2015-03" db="EMBL/GenBank/DDBJ databases">
        <authorList>
            <person name="Lepp D."/>
            <person name="Hassan Y.I."/>
            <person name="Li X.-Z."/>
            <person name="Zhou T."/>
        </authorList>
    </citation>
    <scope>NUCLEOTIDE SEQUENCE [LARGE SCALE GENOMIC DNA]</scope>
    <source>
        <strain evidence="10 12">Cr7-05</strain>
    </source>
</reference>
<dbReference type="Gene3D" id="1.10.287.130">
    <property type="match status" value="1"/>
</dbReference>
<dbReference type="CDD" id="cd00130">
    <property type="entry name" value="PAS"/>
    <property type="match status" value="1"/>
</dbReference>
<dbReference type="PROSITE" id="PS50109">
    <property type="entry name" value="HIS_KIN"/>
    <property type="match status" value="1"/>
</dbReference>
<dbReference type="OrthoDB" id="9789238at2"/>
<dbReference type="Proteomes" id="UP000182258">
    <property type="component" value="Unassembled WGS sequence"/>
</dbReference>
<protein>
    <recommendedName>
        <fullName evidence="2">histidine kinase</fullName>
        <ecNumber evidence="2">2.7.13.3</ecNumber>
    </recommendedName>
</protein>
<reference evidence="11 13" key="2">
    <citation type="submission" date="2016-10" db="EMBL/GenBank/DDBJ databases">
        <authorList>
            <person name="de Groot N.N."/>
        </authorList>
    </citation>
    <scope>NUCLEOTIDE SEQUENCE [LARGE SCALE GENOMIC DNA]</scope>
    <source>
        <strain evidence="11 13">CGMCC 1.10210</strain>
    </source>
</reference>
<dbReference type="Pfam" id="PF02518">
    <property type="entry name" value="HATPase_c"/>
    <property type="match status" value="1"/>
</dbReference>
<dbReference type="CDD" id="cd00082">
    <property type="entry name" value="HisKA"/>
    <property type="match status" value="1"/>
</dbReference>
<dbReference type="InterPro" id="IPR003594">
    <property type="entry name" value="HATPase_dom"/>
</dbReference>
<dbReference type="InterPro" id="IPR004358">
    <property type="entry name" value="Sig_transdc_His_kin-like_C"/>
</dbReference>
<dbReference type="InterPro" id="IPR005467">
    <property type="entry name" value="His_kinase_dom"/>
</dbReference>
<gene>
    <name evidence="11" type="ORF">SAMN04488059_10251</name>
    <name evidence="10" type="ORF">WH91_00610</name>
</gene>
<dbReference type="SMART" id="SM00091">
    <property type="entry name" value="PAS"/>
    <property type="match status" value="1"/>
</dbReference>
<accession>A0A0F5Q1I1</accession>
<dbReference type="GO" id="GO:0006355">
    <property type="term" value="P:regulation of DNA-templated transcription"/>
    <property type="evidence" value="ECO:0007669"/>
    <property type="project" value="InterPro"/>
</dbReference>
<dbReference type="Proteomes" id="UP000033519">
    <property type="component" value="Unassembled WGS sequence"/>
</dbReference>
<evidence type="ECO:0000256" key="7">
    <source>
        <dbReference type="ARBA" id="ARBA00022840"/>
    </source>
</evidence>
<dbReference type="Pfam" id="PF00512">
    <property type="entry name" value="HisKA"/>
    <property type="match status" value="1"/>
</dbReference>